<dbReference type="CDD" id="cd01128">
    <property type="entry name" value="rho_factor_C"/>
    <property type="match status" value="1"/>
</dbReference>
<dbReference type="Gene3D" id="3.40.50.300">
    <property type="entry name" value="P-loop containing nucleotide triphosphate hydrolases"/>
    <property type="match status" value="1"/>
</dbReference>
<evidence type="ECO:0000256" key="2">
    <source>
        <dbReference type="ARBA" id="ARBA00022741"/>
    </source>
</evidence>
<dbReference type="GO" id="GO:0008186">
    <property type="term" value="F:ATP-dependent activity, acting on RNA"/>
    <property type="evidence" value="ECO:0007669"/>
    <property type="project" value="UniProtKB-UniRule"/>
</dbReference>
<evidence type="ECO:0000256" key="5">
    <source>
        <dbReference type="ARBA" id="ARBA00022840"/>
    </source>
</evidence>
<reference evidence="13 14" key="1">
    <citation type="submission" date="2006-03" db="EMBL/GenBank/DDBJ databases">
        <authorList>
            <person name="Pinhassi J."/>
            <person name="Pedros-Alio C."/>
            <person name="Ferriera S."/>
            <person name="Johnson J."/>
            <person name="Kravitz S."/>
            <person name="Halpern A."/>
            <person name="Remington K."/>
            <person name="Beeson K."/>
            <person name="Tran B."/>
            <person name="Rogers Y.-H."/>
            <person name="Friedman R."/>
            <person name="Venter J.C."/>
        </authorList>
    </citation>
    <scope>NUCLEOTIDE SEQUENCE [LARGE SCALE GENOMIC DNA]</scope>
    <source>
        <strain evidence="13 14">RED65</strain>
    </source>
</reference>
<evidence type="ECO:0000313" key="14">
    <source>
        <dbReference type="Proteomes" id="UP000004263"/>
    </source>
</evidence>
<keyword evidence="5 9" id="KW-0067">ATP-binding</keyword>
<evidence type="ECO:0000256" key="11">
    <source>
        <dbReference type="PROSITE-ProRule" id="PRU01203"/>
    </source>
</evidence>
<keyword evidence="14" id="KW-1185">Reference proteome</keyword>
<feature type="region of interest" description="RNA-binding 1" evidence="9">
    <location>
        <begin position="78"/>
        <end position="80"/>
    </location>
</feature>
<dbReference type="EMBL" id="AAQH01000003">
    <property type="protein sequence ID" value="EAT12925.1"/>
    <property type="molecule type" value="Genomic_DNA"/>
</dbReference>
<dbReference type="SMART" id="SM00959">
    <property type="entry name" value="Rho_N"/>
    <property type="match status" value="1"/>
</dbReference>
<feature type="domain" description="Rho RNA-BD" evidence="12">
    <location>
        <begin position="48"/>
        <end position="123"/>
    </location>
</feature>
<evidence type="ECO:0000313" key="13">
    <source>
        <dbReference type="EMBL" id="EAT12925.1"/>
    </source>
</evidence>
<dbReference type="InterPro" id="IPR011129">
    <property type="entry name" value="CSD"/>
</dbReference>
<dbReference type="NCBIfam" id="TIGR00767">
    <property type="entry name" value="rho"/>
    <property type="match status" value="1"/>
</dbReference>
<keyword evidence="4 9" id="KW-0347">Helicase</keyword>
<dbReference type="PANTHER" id="PTHR46425">
    <property type="entry name" value="TRANSCRIPTION TERMINATION FACTOR RHO"/>
    <property type="match status" value="1"/>
</dbReference>
<protein>
    <recommendedName>
        <fullName evidence="9 10">Transcription termination factor Rho</fullName>
        <ecNumber evidence="9 10">3.6.4.-</ecNumber>
    </recommendedName>
    <alternativeName>
        <fullName evidence="9">ATP-dependent helicase Rho</fullName>
    </alternativeName>
</protein>
<keyword evidence="2 9" id="KW-0547">Nucleotide-binding</keyword>
<dbReference type="RefSeq" id="WP_007017996.1">
    <property type="nucleotide sequence ID" value="NZ_CH724115.1"/>
</dbReference>
<dbReference type="InterPro" id="IPR011112">
    <property type="entry name" value="Rho-like_N"/>
</dbReference>
<dbReference type="Gene3D" id="1.10.720.10">
    <property type="match status" value="1"/>
</dbReference>
<comment type="subunit">
    <text evidence="9">Homohexamer. The homohexamer assembles into an open ring structure.</text>
</comment>
<dbReference type="PANTHER" id="PTHR46425:SF1">
    <property type="entry name" value="TRANSCRIPTION TERMINATION FACTOR RHO"/>
    <property type="match status" value="1"/>
</dbReference>
<dbReference type="InterPro" id="IPR012340">
    <property type="entry name" value="NA-bd_OB-fold"/>
</dbReference>
<dbReference type="Pfam" id="PF07498">
    <property type="entry name" value="Rho_N"/>
    <property type="match status" value="1"/>
</dbReference>
<dbReference type="InterPro" id="IPR036269">
    <property type="entry name" value="Rho_N_sf"/>
</dbReference>
<evidence type="ECO:0000256" key="6">
    <source>
        <dbReference type="ARBA" id="ARBA00022884"/>
    </source>
</evidence>
<dbReference type="GO" id="GO:0003723">
    <property type="term" value="F:RNA binding"/>
    <property type="evidence" value="ECO:0007669"/>
    <property type="project" value="UniProtKB-UniRule"/>
</dbReference>
<keyword evidence="1 9" id="KW-0806">Transcription termination</keyword>
<feature type="binding site" evidence="9">
    <location>
        <position position="212"/>
    </location>
    <ligand>
        <name>ATP</name>
        <dbReference type="ChEBI" id="CHEBI:30616"/>
    </ligand>
</feature>
<dbReference type="Proteomes" id="UP000004263">
    <property type="component" value="Unassembled WGS sequence"/>
</dbReference>
<dbReference type="InterPro" id="IPR003593">
    <property type="entry name" value="AAA+_ATPase"/>
</dbReference>
<feature type="region of interest" description="RNA-binding 1" evidence="9">
    <location>
        <begin position="61"/>
        <end position="66"/>
    </location>
</feature>
<dbReference type="InterPro" id="IPR011113">
    <property type="entry name" value="Rho_RNA-bd"/>
</dbReference>
<evidence type="ECO:0000256" key="4">
    <source>
        <dbReference type="ARBA" id="ARBA00022806"/>
    </source>
</evidence>
<feature type="binding site" evidence="9">
    <location>
        <begin position="169"/>
        <end position="174"/>
    </location>
    <ligand>
        <name>ATP</name>
        <dbReference type="ChEBI" id="CHEBI:30616"/>
    </ligand>
</feature>
<dbReference type="InterPro" id="IPR000194">
    <property type="entry name" value="ATPase_F1/V1/A1_a/bsu_nucl-bd"/>
</dbReference>
<dbReference type="Pfam" id="PF07497">
    <property type="entry name" value="Rho_RNA_bind"/>
    <property type="match status" value="1"/>
</dbReference>
<accession>Q1N4E0</accession>
<dbReference type="NCBIfam" id="NF006886">
    <property type="entry name" value="PRK09376.1"/>
    <property type="match status" value="1"/>
</dbReference>
<dbReference type="SMART" id="SM00357">
    <property type="entry name" value="CSP"/>
    <property type="match status" value="1"/>
</dbReference>
<evidence type="ECO:0000256" key="8">
    <source>
        <dbReference type="ARBA" id="ARBA00023163"/>
    </source>
</evidence>
<keyword evidence="8 9" id="KW-0804">Transcription</keyword>
<dbReference type="HAMAP" id="MF_01884">
    <property type="entry name" value="Rho"/>
    <property type="match status" value="1"/>
</dbReference>
<evidence type="ECO:0000256" key="10">
    <source>
        <dbReference type="NCBIfam" id="TIGR00767"/>
    </source>
</evidence>
<dbReference type="SUPFAM" id="SSF50249">
    <property type="entry name" value="Nucleic acid-binding proteins"/>
    <property type="match status" value="1"/>
</dbReference>
<feature type="region of interest" description="RNA-binding 1" evidence="9">
    <location>
        <begin position="108"/>
        <end position="110"/>
    </location>
</feature>
<organism evidence="13 14">
    <name type="scientific">Bermanella marisrubri</name>
    <dbReference type="NCBI Taxonomy" id="207949"/>
    <lineage>
        <taxon>Bacteria</taxon>
        <taxon>Pseudomonadati</taxon>
        <taxon>Pseudomonadota</taxon>
        <taxon>Gammaproteobacteria</taxon>
        <taxon>Oceanospirillales</taxon>
        <taxon>Oceanospirillaceae</taxon>
        <taxon>Bermanella</taxon>
    </lineage>
</organism>
<dbReference type="GO" id="GO:0005829">
    <property type="term" value="C:cytosol"/>
    <property type="evidence" value="ECO:0007669"/>
    <property type="project" value="UniProtKB-ARBA"/>
</dbReference>
<evidence type="ECO:0000256" key="7">
    <source>
        <dbReference type="ARBA" id="ARBA00023015"/>
    </source>
</evidence>
<dbReference type="InterPro" id="IPR041703">
    <property type="entry name" value="Rho_factor_ATP-bd"/>
</dbReference>
<comment type="similarity">
    <text evidence="9 11">Belongs to the Rho family.</text>
</comment>
<feature type="binding site" evidence="9">
    <location>
        <begin position="181"/>
        <end position="186"/>
    </location>
    <ligand>
        <name>ATP</name>
        <dbReference type="ChEBI" id="CHEBI:30616"/>
    </ligand>
</feature>
<dbReference type="SUPFAM" id="SSF52540">
    <property type="entry name" value="P-loop containing nucleoside triphosphate hydrolases"/>
    <property type="match status" value="1"/>
</dbReference>
<keyword evidence="6 9" id="KW-0694">RNA-binding</keyword>
<dbReference type="InterPro" id="IPR027417">
    <property type="entry name" value="P-loop_NTPase"/>
</dbReference>
<dbReference type="SMART" id="SM00382">
    <property type="entry name" value="AAA"/>
    <property type="match status" value="1"/>
</dbReference>
<dbReference type="GO" id="GO:0006353">
    <property type="term" value="P:DNA-templated transcription termination"/>
    <property type="evidence" value="ECO:0007669"/>
    <property type="project" value="UniProtKB-UniRule"/>
</dbReference>
<evidence type="ECO:0000256" key="3">
    <source>
        <dbReference type="ARBA" id="ARBA00022801"/>
    </source>
</evidence>
<gene>
    <name evidence="9" type="primary">rho</name>
    <name evidence="13" type="ORF">RED65_14552</name>
</gene>
<dbReference type="EC" id="3.6.4.-" evidence="9 10"/>
<dbReference type="InterPro" id="IPR004665">
    <property type="entry name" value="Term_rho"/>
</dbReference>
<comment type="function">
    <text evidence="9">Facilitates transcription termination by a mechanism that involves Rho binding to the nascent RNA, activation of Rho's RNA-dependent ATPase activity, and release of the mRNA from the DNA template.</text>
</comment>
<dbReference type="AlphaFoldDB" id="Q1N4E0"/>
<evidence type="ECO:0000256" key="1">
    <source>
        <dbReference type="ARBA" id="ARBA00022472"/>
    </source>
</evidence>
<dbReference type="FunFam" id="2.40.50.140:FF:000010">
    <property type="entry name" value="Transcription termination factor Rho"/>
    <property type="match status" value="1"/>
</dbReference>
<dbReference type="SUPFAM" id="SSF68912">
    <property type="entry name" value="Rho N-terminal domain-like"/>
    <property type="match status" value="1"/>
</dbReference>
<dbReference type="GO" id="GO:0016787">
    <property type="term" value="F:hydrolase activity"/>
    <property type="evidence" value="ECO:0007669"/>
    <property type="project" value="UniProtKB-KW"/>
</dbReference>
<evidence type="ECO:0000259" key="12">
    <source>
        <dbReference type="PROSITE" id="PS51856"/>
    </source>
</evidence>
<proteinExistence type="inferred from homology"/>
<sequence>MNLTELKKKSVAQLLEIAESMGMENVSRARKQDLIFSILKRHAKSGEDIYGDGVLEILQDGFGFLRSADSSYLAGPDDIYVSPSQIRRFNMRKGDFIAGKIRPPKDSERYFALLKVNEVNGEAPEKSKNKILFENLTPLFPTERYILEQGNGSTEDISSRIIDLIAPIGKGQRGLIVAPPKAGKTMLLQTIAGSIARNNPESHLIVLLIDERPEEVTEMARNVRGEVVASTFDEPPARHVQVAEMVIEKAKRMVEHKQDVVILLDSITRLARAYNTVIPSSGKVLTGGVDAHALEKPKRFFGAARNVEEGGSLSIIATALVDTGSKMDEVIYEEFKGTGNMELHLDRKASEKRIYPAINIRRSGTRREDQMMPEGELQRLWILRKIIAEMEDLQAIEFMVDRLKQTKTNEEFFLTMKG</sequence>
<keyword evidence="7 9" id="KW-0805">Transcription regulation</keyword>
<keyword evidence="3 9" id="KW-0378">Hydrolase</keyword>
<dbReference type="Gene3D" id="2.40.50.140">
    <property type="entry name" value="Nucleic acid-binding proteins"/>
    <property type="match status" value="1"/>
</dbReference>
<comment type="caution">
    <text evidence="13">The sequence shown here is derived from an EMBL/GenBank/DDBJ whole genome shotgun (WGS) entry which is preliminary data.</text>
</comment>
<dbReference type="HOGENOM" id="CLU_016377_4_3_6"/>
<dbReference type="OrthoDB" id="9805197at2"/>
<name>Q1N4E0_9GAMM</name>
<dbReference type="FunFam" id="3.40.50.300:FF:000072">
    <property type="entry name" value="Transcription termination factor Rho"/>
    <property type="match status" value="1"/>
</dbReference>
<dbReference type="PROSITE" id="PS51856">
    <property type="entry name" value="RHO_RNA_BD"/>
    <property type="match status" value="1"/>
</dbReference>
<dbReference type="GO" id="GO:0004386">
    <property type="term" value="F:helicase activity"/>
    <property type="evidence" value="ECO:0007669"/>
    <property type="project" value="UniProtKB-UniRule"/>
</dbReference>
<feature type="site" description="RNA-binding 2" evidence="9">
    <location>
        <position position="326"/>
    </location>
</feature>
<evidence type="ECO:0000256" key="9">
    <source>
        <dbReference type="HAMAP-Rule" id="MF_01884"/>
    </source>
</evidence>
<dbReference type="Pfam" id="PF00006">
    <property type="entry name" value="ATP-synt_ab"/>
    <property type="match status" value="1"/>
</dbReference>
<dbReference type="GO" id="GO:0005524">
    <property type="term" value="F:ATP binding"/>
    <property type="evidence" value="ECO:0007669"/>
    <property type="project" value="UniProtKB-UniRule"/>
</dbReference>
<dbReference type="CDD" id="cd04459">
    <property type="entry name" value="Rho_CSD"/>
    <property type="match status" value="1"/>
</dbReference>
<feature type="region of interest" description="RNA-binding 2" evidence="9">
    <location>
        <begin position="284"/>
        <end position="288"/>
    </location>
</feature>
<dbReference type="STRING" id="207949.RED65_14552"/>